<gene>
    <name evidence="2" type="ORF">J2R98_000119</name>
</gene>
<evidence type="ECO:0000256" key="1">
    <source>
        <dbReference type="SAM" id="Phobius"/>
    </source>
</evidence>
<proteinExistence type="predicted"/>
<reference evidence="2 3" key="1">
    <citation type="submission" date="2023-07" db="EMBL/GenBank/DDBJ databases">
        <title>Genomic Encyclopedia of Type Strains, Phase IV (KMG-IV): sequencing the most valuable type-strain genomes for metagenomic binning, comparative biology and taxonomic classification.</title>
        <authorList>
            <person name="Goeker M."/>
        </authorList>
    </citation>
    <scope>NUCLEOTIDE SEQUENCE [LARGE SCALE GENOMIC DNA]</scope>
    <source>
        <strain evidence="2 3">DSM 15448</strain>
    </source>
</reference>
<comment type="caution">
    <text evidence="2">The sequence shown here is derived from an EMBL/GenBank/DDBJ whole genome shotgun (WGS) entry which is preliminary data.</text>
</comment>
<sequence length="167" mass="19695">MEPKELWLEWIIAILMVISFMFYLSIVVLFIGYFVNFAFTYELKRTFPFDKDKGNKEEERLDLKELSKFMSVSDQTNYKLLGYIEFIFIAMFIYLLYGWIVSFEVIRAEMVRLLSSNEALLLVLHSYDFGLVLASFSITLSIFSLTQKRKNDILNQARKGLEKESQS</sequence>
<keyword evidence="1" id="KW-0812">Transmembrane</keyword>
<organism evidence="2 3">
    <name type="scientific">Alkalibacillus filiformis</name>
    <dbReference type="NCBI Taxonomy" id="200990"/>
    <lineage>
        <taxon>Bacteria</taxon>
        <taxon>Bacillati</taxon>
        <taxon>Bacillota</taxon>
        <taxon>Bacilli</taxon>
        <taxon>Bacillales</taxon>
        <taxon>Bacillaceae</taxon>
        <taxon>Alkalibacillus</taxon>
    </lineage>
</organism>
<keyword evidence="1" id="KW-0472">Membrane</keyword>
<name>A0ABU0DPD1_9BACI</name>
<keyword evidence="3" id="KW-1185">Reference proteome</keyword>
<dbReference type="EMBL" id="JAUSUP010000001">
    <property type="protein sequence ID" value="MDQ0350316.1"/>
    <property type="molecule type" value="Genomic_DNA"/>
</dbReference>
<accession>A0ABU0DPD1</accession>
<protein>
    <submittedName>
        <fullName evidence="2">Uncharacterized protein</fullName>
    </submittedName>
</protein>
<keyword evidence="1" id="KW-1133">Transmembrane helix</keyword>
<evidence type="ECO:0000313" key="3">
    <source>
        <dbReference type="Proteomes" id="UP001236723"/>
    </source>
</evidence>
<feature type="transmembrane region" description="Helical" evidence="1">
    <location>
        <begin position="12"/>
        <end position="35"/>
    </location>
</feature>
<dbReference type="Proteomes" id="UP001236723">
    <property type="component" value="Unassembled WGS sequence"/>
</dbReference>
<evidence type="ECO:0000313" key="2">
    <source>
        <dbReference type="EMBL" id="MDQ0350316.1"/>
    </source>
</evidence>
<feature type="transmembrane region" description="Helical" evidence="1">
    <location>
        <begin position="120"/>
        <end position="143"/>
    </location>
</feature>
<feature type="transmembrane region" description="Helical" evidence="1">
    <location>
        <begin position="80"/>
        <end position="100"/>
    </location>
</feature>